<feature type="transmembrane region" description="Helical" evidence="1">
    <location>
        <begin position="7"/>
        <end position="26"/>
    </location>
</feature>
<feature type="transmembrane region" description="Helical" evidence="1">
    <location>
        <begin position="83"/>
        <end position="107"/>
    </location>
</feature>
<feature type="transmembrane region" description="Helical" evidence="1">
    <location>
        <begin position="127"/>
        <end position="151"/>
    </location>
</feature>
<feature type="transmembrane region" description="Helical" evidence="1">
    <location>
        <begin position="160"/>
        <end position="176"/>
    </location>
</feature>
<dbReference type="AlphaFoldDB" id="A0A3A4QYD6"/>
<gene>
    <name evidence="2" type="ORF">C4541_10700</name>
</gene>
<feature type="transmembrane region" description="Helical" evidence="1">
    <location>
        <begin position="311"/>
        <end position="330"/>
    </location>
</feature>
<evidence type="ECO:0008006" key="4">
    <source>
        <dbReference type="Google" id="ProtNLM"/>
    </source>
</evidence>
<name>A0A3A4QYD6_9BACT</name>
<feature type="transmembrane region" description="Helical" evidence="1">
    <location>
        <begin position="288"/>
        <end position="305"/>
    </location>
</feature>
<sequence length="515" mass="59189">MKKNTVFIYILSLFILSISIHLPFLLTSDFGEQDAARIANTAIRSYYTGYLTKEYVMYSTPLYVSTLFILLKMNILAIKYIPLFMSLLTLIASAAATLCLFIFTFRITKSKNTALAGALLLQLNPAFWFNSIYGFPTIVSLSFFFLSLVLFQEGILRQSFTSKIILFAVSLFLYMISVFTKIDAVLVTPLFCFPVWNTSASYKTKILWCFALCIITCLCFLSFKMYVNSFPDVSLKFDISEWSDQFPLDFGYFCSAENRTVIARAMGFLSIPLAFIGFFFIPKQYKVLYCWVVLSMLPIVFFWGLRPGNTARHNLFPAVLIYILLILPLLNKRVWKLWLLALLIMSVVNYVRYPATANTARPSGRLIRGSQWLKDGVTKLRDRAEHTLNLPFQKIAVIGQGWQHPFYIYQLFLRYTFSPDSFAPYHHFEYTIMDNDNLQKTFCFLYSESCGTDKIIGLHNKGYSLLIKDKDLRNDLQSAYNVEFDNEFDNEILDATALIEALSIGTAPQDNTKED</sequence>
<feature type="transmembrane region" description="Helical" evidence="1">
    <location>
        <begin position="206"/>
        <end position="227"/>
    </location>
</feature>
<organism evidence="2 3">
    <name type="scientific">Candidatus Auribacter fodinae</name>
    <dbReference type="NCBI Taxonomy" id="2093366"/>
    <lineage>
        <taxon>Bacteria</taxon>
        <taxon>Pseudomonadati</taxon>
        <taxon>Candidatus Auribacterota</taxon>
        <taxon>Candidatus Auribacteria</taxon>
        <taxon>Candidatus Auribacterales</taxon>
        <taxon>Candidatus Auribacteraceae</taxon>
        <taxon>Candidatus Auribacter</taxon>
    </lineage>
</organism>
<dbReference type="Proteomes" id="UP000266426">
    <property type="component" value="Unassembled WGS sequence"/>
</dbReference>
<feature type="transmembrane region" description="Helical" evidence="1">
    <location>
        <begin position="55"/>
        <end position="71"/>
    </location>
</feature>
<dbReference type="EMBL" id="QZJZ01000085">
    <property type="protein sequence ID" value="RJP57156.1"/>
    <property type="molecule type" value="Genomic_DNA"/>
</dbReference>
<protein>
    <recommendedName>
        <fullName evidence="4">Glycosyltransferase RgtA/B/C/D-like domain-containing protein</fullName>
    </recommendedName>
</protein>
<evidence type="ECO:0000313" key="3">
    <source>
        <dbReference type="Proteomes" id="UP000266426"/>
    </source>
</evidence>
<feature type="transmembrane region" description="Helical" evidence="1">
    <location>
        <begin position="261"/>
        <end position="281"/>
    </location>
</feature>
<accession>A0A3A4QYD6</accession>
<keyword evidence="1" id="KW-0472">Membrane</keyword>
<reference evidence="2 3" key="1">
    <citation type="journal article" date="2017" name="ISME J.">
        <title>Energy and carbon metabolisms in a deep terrestrial subsurface fluid microbial community.</title>
        <authorList>
            <person name="Momper L."/>
            <person name="Jungbluth S.P."/>
            <person name="Lee M.D."/>
            <person name="Amend J.P."/>
        </authorList>
    </citation>
    <scope>NUCLEOTIDE SEQUENCE [LARGE SCALE GENOMIC DNA]</scope>
    <source>
        <strain evidence="2">SURF_26</strain>
    </source>
</reference>
<keyword evidence="1" id="KW-1133">Transmembrane helix</keyword>
<evidence type="ECO:0000313" key="2">
    <source>
        <dbReference type="EMBL" id="RJP57156.1"/>
    </source>
</evidence>
<keyword evidence="1" id="KW-0812">Transmembrane</keyword>
<feature type="transmembrane region" description="Helical" evidence="1">
    <location>
        <begin position="337"/>
        <end position="355"/>
    </location>
</feature>
<proteinExistence type="predicted"/>
<comment type="caution">
    <text evidence="2">The sequence shown here is derived from an EMBL/GenBank/DDBJ whole genome shotgun (WGS) entry which is preliminary data.</text>
</comment>
<evidence type="ECO:0000256" key="1">
    <source>
        <dbReference type="SAM" id="Phobius"/>
    </source>
</evidence>